<proteinExistence type="predicted"/>
<comment type="caution">
    <text evidence="1">The sequence shown here is derived from an EMBL/GenBank/DDBJ whole genome shotgun (WGS) entry which is preliminary data.</text>
</comment>
<dbReference type="AlphaFoldDB" id="A0A9E2BIM5"/>
<protein>
    <submittedName>
        <fullName evidence="1">Uncharacterized protein</fullName>
    </submittedName>
</protein>
<evidence type="ECO:0000313" key="1">
    <source>
        <dbReference type="EMBL" id="MBT9146252.1"/>
    </source>
</evidence>
<dbReference type="Gene3D" id="2.40.30.180">
    <property type="entry name" value="Ubiquitin-activating enzyme E1, FCCH domain"/>
    <property type="match status" value="1"/>
</dbReference>
<dbReference type="InterPro" id="IPR042302">
    <property type="entry name" value="E1_FCCH_sf"/>
</dbReference>
<accession>A0A9E2BIM5</accession>
<sequence>MNAKINAGIDKLIWQGKKGSEFNFSAGFDGLLKLIESDIDTLKLNASIGSLAIQGISIASNGVVTVASTATLKTGDYVTITGANANTRVGGIGINGQSFRITVVNASTFQLNAKTTGTATATAGTVHMLNAGNVIEVLTAIYNACPDKVKHADDFFLAIPMHIADAYRLNLAANSTGLGAYFTGEKPLNFLGKALIEMPYFNHNTIVAVRKSNLFFGTDLLSDFNSVQVVDMRASTADQKVRYRSNFAVDVNFAFGGEIVVYRP</sequence>
<reference evidence="1 2" key="1">
    <citation type="journal article" date="2021" name="bioRxiv">
        <title>Unique metabolic strategies in Hadean analogues reveal hints for primordial physiology.</title>
        <authorList>
            <person name="Nobu M.K."/>
            <person name="Nakai R."/>
            <person name="Tamazawa S."/>
            <person name="Mori H."/>
            <person name="Toyoda A."/>
            <person name="Ijiri A."/>
            <person name="Suzuki S."/>
            <person name="Kurokawa K."/>
            <person name="Kamagata Y."/>
            <person name="Tamaki H."/>
        </authorList>
    </citation>
    <scope>NUCLEOTIDE SEQUENCE [LARGE SCALE GENOMIC DNA]</scope>
    <source>
        <strain evidence="1">BS525</strain>
    </source>
</reference>
<dbReference type="EMBL" id="QLTW01000412">
    <property type="protein sequence ID" value="MBT9146252.1"/>
    <property type="molecule type" value="Genomic_DNA"/>
</dbReference>
<organism evidence="1 2">
    <name type="scientific">Psychracetigena formicireducens</name>
    <dbReference type="NCBI Taxonomy" id="2986056"/>
    <lineage>
        <taxon>Bacteria</taxon>
        <taxon>Bacillati</taxon>
        <taxon>Candidatus Lithacetigenota</taxon>
        <taxon>Candidatus Psychracetigena</taxon>
    </lineage>
</organism>
<name>A0A9E2BIM5_PSYF1</name>
<gene>
    <name evidence="1" type="ORF">DDT42_02134</name>
</gene>
<evidence type="ECO:0000313" key="2">
    <source>
        <dbReference type="Proteomes" id="UP000811545"/>
    </source>
</evidence>
<dbReference type="Proteomes" id="UP000811545">
    <property type="component" value="Unassembled WGS sequence"/>
</dbReference>